<dbReference type="Proteomes" id="UP000193928">
    <property type="component" value="Unassembled WGS sequence"/>
</dbReference>
<reference evidence="2 4" key="2">
    <citation type="submission" date="2016-06" db="EMBL/GenBank/DDBJ databases">
        <authorList>
            <person name="Kjaerup R.B."/>
            <person name="Dalgaard T.S."/>
            <person name="Juul-Madsen H.R."/>
        </authorList>
    </citation>
    <scope>NUCLEOTIDE SEQUENCE [LARGE SCALE GENOMIC DNA]</scope>
    <source>
        <strain evidence="2 4">1245752.6</strain>
    </source>
</reference>
<accession>A0A1A6BMK8</accession>
<protein>
    <submittedName>
        <fullName evidence="2">Uncharacterized protein</fullName>
    </submittedName>
</protein>
<evidence type="ECO:0000313" key="5">
    <source>
        <dbReference type="Proteomes" id="UP000193928"/>
    </source>
</evidence>
<evidence type="ECO:0000313" key="3">
    <source>
        <dbReference type="EMBL" id="ORV70201.1"/>
    </source>
</evidence>
<keyword evidence="1" id="KW-0812">Transmembrane</keyword>
<organism evidence="2 4">
    <name type="scientific">Mycobacterium gordonae</name>
    <dbReference type="NCBI Taxonomy" id="1778"/>
    <lineage>
        <taxon>Bacteria</taxon>
        <taxon>Bacillati</taxon>
        <taxon>Actinomycetota</taxon>
        <taxon>Actinomycetes</taxon>
        <taxon>Mycobacteriales</taxon>
        <taxon>Mycobacteriaceae</taxon>
        <taxon>Mycobacterium</taxon>
    </lineage>
</organism>
<evidence type="ECO:0000313" key="4">
    <source>
        <dbReference type="Proteomes" id="UP000093757"/>
    </source>
</evidence>
<name>A0A1A6BMK8_MYCGO</name>
<evidence type="ECO:0000313" key="2">
    <source>
        <dbReference type="EMBL" id="OBS03444.1"/>
    </source>
</evidence>
<keyword evidence="5" id="KW-1185">Reference proteome</keyword>
<comment type="caution">
    <text evidence="2">The sequence shown here is derived from an EMBL/GenBank/DDBJ whole genome shotgun (WGS) entry which is preliminary data.</text>
</comment>
<sequence length="107" mass="11200">MSMVYIGTGPLVHRPAATSDSSEHAVSVPGVVAAVTWAVGLAIGLAAMSAGHELVAGVSLVLAIMSPWLGLAWVARNQRADMRRQRALAAQTVLYPEGWPALQLTAR</sequence>
<dbReference type="AlphaFoldDB" id="A0A1A6BMK8"/>
<feature type="transmembrane region" description="Helical" evidence="1">
    <location>
        <begin position="28"/>
        <end position="48"/>
    </location>
</feature>
<keyword evidence="1" id="KW-1133">Transmembrane helix</keyword>
<proteinExistence type="predicted"/>
<feature type="transmembrane region" description="Helical" evidence="1">
    <location>
        <begin position="54"/>
        <end position="75"/>
    </location>
</feature>
<dbReference type="Proteomes" id="UP000093757">
    <property type="component" value="Unassembled WGS sequence"/>
</dbReference>
<evidence type="ECO:0000256" key="1">
    <source>
        <dbReference type="SAM" id="Phobius"/>
    </source>
</evidence>
<gene>
    <name evidence="2" type="ORF">A9W98_09590</name>
    <name evidence="3" type="ORF">AWC08_05880</name>
</gene>
<keyword evidence="1" id="KW-0472">Membrane</keyword>
<dbReference type="EMBL" id="MAEM01000074">
    <property type="protein sequence ID" value="OBS03444.1"/>
    <property type="molecule type" value="Genomic_DNA"/>
</dbReference>
<reference evidence="3 5" key="1">
    <citation type="submission" date="2016-01" db="EMBL/GenBank/DDBJ databases">
        <title>The new phylogeny of the genus Mycobacterium.</title>
        <authorList>
            <person name="Tarcisio F."/>
            <person name="Conor M."/>
            <person name="Antonella G."/>
            <person name="Elisabetta G."/>
            <person name="Giulia F.S."/>
            <person name="Sara T."/>
            <person name="Anna F."/>
            <person name="Clotilde B."/>
            <person name="Roberto B."/>
            <person name="Veronica D.S."/>
            <person name="Fabio R."/>
            <person name="Monica P."/>
            <person name="Olivier J."/>
            <person name="Enrico T."/>
            <person name="Nicola S."/>
        </authorList>
    </citation>
    <scope>NUCLEOTIDE SEQUENCE [LARGE SCALE GENOMIC DNA]</scope>
    <source>
        <strain evidence="3 5">DSM 44160</strain>
    </source>
</reference>
<dbReference type="EMBL" id="LQOY01000229">
    <property type="protein sequence ID" value="ORV70201.1"/>
    <property type="molecule type" value="Genomic_DNA"/>
</dbReference>